<name>A0A2V3UWS3_9SPHN</name>
<reference evidence="1 2" key="1">
    <citation type="submission" date="2018-05" db="EMBL/GenBank/DDBJ databases">
        <title>Genomic Encyclopedia of Type Strains, Phase IV (KMG-IV): sequencing the most valuable type-strain genomes for metagenomic binning, comparative biology and taxonomic classification.</title>
        <authorList>
            <person name="Goeker M."/>
        </authorList>
    </citation>
    <scope>NUCLEOTIDE SEQUENCE [LARGE SCALE GENOMIC DNA]</scope>
    <source>
        <strain evidence="1 2">DSM 3183</strain>
    </source>
</reference>
<sequence length="194" mass="22651">MTDTADRFVFRESVLSYLEKPEIRHAVNLLLDRKIGYLPQVFDHGQITDFYTACLAARQTQIEFVMDMADLWHRIWRAPKGWTPVPLDPADEDLNLDPVVRWDEQYFQCDFELKSKGMRASLWLWLTDLSEVELGVDVMEGDITVLRKGGLPSPWKWEDEQFSWEDKTIRYANGLDLAPFRAAAEAALERIERL</sequence>
<dbReference type="Proteomes" id="UP000248014">
    <property type="component" value="Unassembled WGS sequence"/>
</dbReference>
<keyword evidence="2" id="KW-1185">Reference proteome</keyword>
<dbReference type="OrthoDB" id="9877054at2"/>
<dbReference type="AlphaFoldDB" id="A0A2V3UWS3"/>
<proteinExistence type="predicted"/>
<gene>
    <name evidence="1" type="ORF">C7451_1095</name>
</gene>
<accession>A0A2V3UWS3</accession>
<dbReference type="EMBL" id="QJJM01000009">
    <property type="protein sequence ID" value="PXW73720.1"/>
    <property type="molecule type" value="Genomic_DNA"/>
</dbReference>
<evidence type="ECO:0000313" key="2">
    <source>
        <dbReference type="Proteomes" id="UP000248014"/>
    </source>
</evidence>
<dbReference type="RefSeq" id="WP_110299264.1">
    <property type="nucleotide sequence ID" value="NZ_QJJM01000009.1"/>
</dbReference>
<protein>
    <submittedName>
        <fullName evidence="1">Uncharacterized protein</fullName>
    </submittedName>
</protein>
<organism evidence="1 2">
    <name type="scientific">Blastomonas natatoria</name>
    <dbReference type="NCBI Taxonomy" id="34015"/>
    <lineage>
        <taxon>Bacteria</taxon>
        <taxon>Pseudomonadati</taxon>
        <taxon>Pseudomonadota</taxon>
        <taxon>Alphaproteobacteria</taxon>
        <taxon>Sphingomonadales</taxon>
        <taxon>Sphingomonadaceae</taxon>
        <taxon>Blastomonas</taxon>
    </lineage>
</organism>
<comment type="caution">
    <text evidence="1">The sequence shown here is derived from an EMBL/GenBank/DDBJ whole genome shotgun (WGS) entry which is preliminary data.</text>
</comment>
<evidence type="ECO:0000313" key="1">
    <source>
        <dbReference type="EMBL" id="PXW73720.1"/>
    </source>
</evidence>